<dbReference type="STRING" id="645134.A0A0L0HSP3"/>
<proteinExistence type="predicted"/>
<dbReference type="RefSeq" id="XP_016612425.1">
    <property type="nucleotide sequence ID" value="XM_016748450.1"/>
</dbReference>
<dbReference type="Pfam" id="PF24681">
    <property type="entry name" value="Kelch_KLHDC2_KLHL20_DRC7"/>
    <property type="match status" value="2"/>
</dbReference>
<keyword evidence="1" id="KW-0880">Kelch repeat</keyword>
<dbReference type="InParanoid" id="A0A0L0HSP3"/>
<evidence type="ECO:0008006" key="5">
    <source>
        <dbReference type="Google" id="ProtNLM"/>
    </source>
</evidence>
<dbReference type="GeneID" id="27683865"/>
<dbReference type="AlphaFoldDB" id="A0A0L0HSP3"/>
<gene>
    <name evidence="3" type="ORF">SPPG_00117</name>
</gene>
<evidence type="ECO:0000313" key="3">
    <source>
        <dbReference type="EMBL" id="KND04386.1"/>
    </source>
</evidence>
<dbReference type="PANTHER" id="PTHR46093">
    <property type="entry name" value="ACYL-COA-BINDING DOMAIN-CONTAINING PROTEIN 5"/>
    <property type="match status" value="1"/>
</dbReference>
<dbReference type="eggNOG" id="KOG0379">
    <property type="taxonomic scope" value="Eukaryota"/>
</dbReference>
<dbReference type="SUPFAM" id="SSF117281">
    <property type="entry name" value="Kelch motif"/>
    <property type="match status" value="2"/>
</dbReference>
<accession>A0A0L0HSP3</accession>
<dbReference type="Gene3D" id="2.120.10.80">
    <property type="entry name" value="Kelch-type beta propeller"/>
    <property type="match status" value="2"/>
</dbReference>
<evidence type="ECO:0000256" key="2">
    <source>
        <dbReference type="ARBA" id="ARBA00022737"/>
    </source>
</evidence>
<name>A0A0L0HSP3_SPIPD</name>
<dbReference type="VEuPathDB" id="FungiDB:SPPG_00117"/>
<dbReference type="PANTHER" id="PTHR46093:SF18">
    <property type="entry name" value="FIBRONECTIN TYPE-III DOMAIN-CONTAINING PROTEIN"/>
    <property type="match status" value="1"/>
</dbReference>
<organism evidence="3 4">
    <name type="scientific">Spizellomyces punctatus (strain DAOM BR117)</name>
    <dbReference type="NCBI Taxonomy" id="645134"/>
    <lineage>
        <taxon>Eukaryota</taxon>
        <taxon>Fungi</taxon>
        <taxon>Fungi incertae sedis</taxon>
        <taxon>Chytridiomycota</taxon>
        <taxon>Chytridiomycota incertae sedis</taxon>
        <taxon>Chytridiomycetes</taxon>
        <taxon>Spizellomycetales</taxon>
        <taxon>Spizellomycetaceae</taxon>
        <taxon>Spizellomyces</taxon>
    </lineage>
</organism>
<dbReference type="Proteomes" id="UP000053201">
    <property type="component" value="Unassembled WGS sequence"/>
</dbReference>
<dbReference type="InterPro" id="IPR006652">
    <property type="entry name" value="Kelch_1"/>
</dbReference>
<evidence type="ECO:0000313" key="4">
    <source>
        <dbReference type="Proteomes" id="UP000053201"/>
    </source>
</evidence>
<dbReference type="EMBL" id="KQ257450">
    <property type="protein sequence ID" value="KND04386.1"/>
    <property type="molecule type" value="Genomic_DNA"/>
</dbReference>
<sequence length="373" mass="40996">MTIYSAAPGNVTPLKSPIPSMHWSRVPMRGTHIPPPLRAHTTTALHSKLYVFGGCDAKSCFNQLWVFDTESLWWTRPVVRGSVPRTVRAHAACVIADRYIVYFGGGDGPVYYDGVYVLDTVEMAWHTPRVSGVAPSARRAHTMWVWEGDVYVYAGGDGVRALNDVFVLRMGKSGFGDSKRGDPRGLNDAGPDARHGETLEDSLVVEWQVVETRGPVPSHRGYHTSTRIGHTPHVLVYGGSDGHECFSDVSLLDMQTLTWKSISLDRAFPRLSHTATQVGSYLFVLGGHDGTRYGNEALLLNLVTMNWETRNVCGSGPEGRGYHSACLVDSRVWVFGGYDGTRVYGDMWVLELSASAYLPQITAFEVGCGDDVL</sequence>
<dbReference type="InterPro" id="IPR015915">
    <property type="entry name" value="Kelch-typ_b-propeller"/>
</dbReference>
<dbReference type="OMA" id="IAIDCHM"/>
<dbReference type="SMART" id="SM00612">
    <property type="entry name" value="Kelch"/>
    <property type="match status" value="3"/>
</dbReference>
<keyword evidence="2" id="KW-0677">Repeat</keyword>
<reference evidence="3 4" key="1">
    <citation type="submission" date="2009-08" db="EMBL/GenBank/DDBJ databases">
        <title>The Genome Sequence of Spizellomyces punctatus strain DAOM BR117.</title>
        <authorList>
            <consortium name="The Broad Institute Genome Sequencing Platform"/>
            <person name="Russ C."/>
            <person name="Cuomo C."/>
            <person name="Shea T."/>
            <person name="Young S.K."/>
            <person name="Zeng Q."/>
            <person name="Koehrsen M."/>
            <person name="Haas B."/>
            <person name="Borodovsky M."/>
            <person name="Guigo R."/>
            <person name="Alvarado L."/>
            <person name="Berlin A."/>
            <person name="Bochicchio J."/>
            <person name="Borenstein D."/>
            <person name="Chapman S."/>
            <person name="Chen Z."/>
            <person name="Engels R."/>
            <person name="Freedman E."/>
            <person name="Gellesch M."/>
            <person name="Goldberg J."/>
            <person name="Griggs A."/>
            <person name="Gujja S."/>
            <person name="Heiman D."/>
            <person name="Hepburn T."/>
            <person name="Howarth C."/>
            <person name="Jen D."/>
            <person name="Larson L."/>
            <person name="Lewis B."/>
            <person name="Mehta T."/>
            <person name="Park D."/>
            <person name="Pearson M."/>
            <person name="Roberts A."/>
            <person name="Saif S."/>
            <person name="Shenoy N."/>
            <person name="Sisk P."/>
            <person name="Stolte C."/>
            <person name="Sykes S."/>
            <person name="Thomson T."/>
            <person name="Walk T."/>
            <person name="White J."/>
            <person name="Yandava C."/>
            <person name="Burger G."/>
            <person name="Gray M.W."/>
            <person name="Holland P.W.H."/>
            <person name="King N."/>
            <person name="Lang F.B.F."/>
            <person name="Roger A.J."/>
            <person name="Ruiz-Trillo I."/>
            <person name="Lander E."/>
            <person name="Nusbaum C."/>
        </authorList>
    </citation>
    <scope>NUCLEOTIDE SEQUENCE [LARGE SCALE GENOMIC DNA]</scope>
    <source>
        <strain evidence="3 4">DAOM BR117</strain>
    </source>
</reference>
<evidence type="ECO:0000256" key="1">
    <source>
        <dbReference type="ARBA" id="ARBA00022441"/>
    </source>
</evidence>
<keyword evidence="4" id="KW-1185">Reference proteome</keyword>
<protein>
    <recommendedName>
        <fullName evidence="5">Galactose oxidase</fullName>
    </recommendedName>
</protein>
<dbReference type="OrthoDB" id="10251809at2759"/>